<feature type="region of interest" description="Disordered" evidence="3">
    <location>
        <begin position="879"/>
        <end position="902"/>
    </location>
</feature>
<dbReference type="GO" id="GO:0004386">
    <property type="term" value="F:helicase activity"/>
    <property type="evidence" value="ECO:0007669"/>
    <property type="project" value="UniProtKB-KW"/>
</dbReference>
<gene>
    <name evidence="5" type="ORF">SCF082_LOCUS16635</name>
</gene>
<dbReference type="SUPFAM" id="SSF56219">
    <property type="entry name" value="DNase I-like"/>
    <property type="match status" value="1"/>
</dbReference>
<protein>
    <submittedName>
        <fullName evidence="5">ATP-dependent RNA helicase DHX57</fullName>
    </submittedName>
</protein>
<dbReference type="SUPFAM" id="SSF53098">
    <property type="entry name" value="Ribonuclease H-like"/>
    <property type="match status" value="1"/>
</dbReference>
<dbReference type="Pfam" id="PF00078">
    <property type="entry name" value="RVT_1"/>
    <property type="match status" value="1"/>
</dbReference>
<feature type="region of interest" description="Disordered" evidence="3">
    <location>
        <begin position="1303"/>
        <end position="1344"/>
    </location>
</feature>
<evidence type="ECO:0000259" key="4">
    <source>
        <dbReference type="PROSITE" id="PS50879"/>
    </source>
</evidence>
<dbReference type="InterPro" id="IPR001525">
    <property type="entry name" value="C5_MeTfrase"/>
</dbReference>
<dbReference type="SUPFAM" id="SSF53335">
    <property type="entry name" value="S-adenosyl-L-methionine-dependent methyltransferases"/>
    <property type="match status" value="1"/>
</dbReference>
<dbReference type="Pfam" id="PF00145">
    <property type="entry name" value="DNA_methylase"/>
    <property type="match status" value="1"/>
</dbReference>
<dbReference type="Gene3D" id="3.60.10.10">
    <property type="entry name" value="Endonuclease/exonuclease/phosphatase"/>
    <property type="match status" value="1"/>
</dbReference>
<dbReference type="EMBL" id="CAXAMM010010890">
    <property type="protein sequence ID" value="CAK9024463.1"/>
    <property type="molecule type" value="Genomic_DNA"/>
</dbReference>
<evidence type="ECO:0000256" key="1">
    <source>
        <dbReference type="ARBA" id="ARBA00022603"/>
    </source>
</evidence>
<accession>A0ABP0KCD3</accession>
<keyword evidence="1" id="KW-0489">Methyltransferase</keyword>
<reference evidence="5 6" key="1">
    <citation type="submission" date="2024-02" db="EMBL/GenBank/DDBJ databases">
        <authorList>
            <person name="Chen Y."/>
            <person name="Shah S."/>
            <person name="Dougan E. K."/>
            <person name="Thang M."/>
            <person name="Chan C."/>
        </authorList>
    </citation>
    <scope>NUCLEOTIDE SEQUENCE [LARGE SCALE GENOMIC DNA]</scope>
</reference>
<evidence type="ECO:0000256" key="2">
    <source>
        <dbReference type="ARBA" id="ARBA00022679"/>
    </source>
</evidence>
<dbReference type="InterPro" id="IPR002156">
    <property type="entry name" value="RNaseH_domain"/>
</dbReference>
<keyword evidence="5" id="KW-0347">Helicase</keyword>
<dbReference type="Proteomes" id="UP001642464">
    <property type="component" value="Unassembled WGS sequence"/>
</dbReference>
<feature type="compositionally biased region" description="Polar residues" evidence="3">
    <location>
        <begin position="1303"/>
        <end position="1315"/>
    </location>
</feature>
<keyword evidence="5" id="KW-0378">Hydrolase</keyword>
<keyword evidence="5" id="KW-0547">Nucleotide-binding</keyword>
<dbReference type="InterPro" id="IPR029063">
    <property type="entry name" value="SAM-dependent_MTases_sf"/>
</dbReference>
<proteinExistence type="predicted"/>
<feature type="domain" description="RNase H type-1" evidence="4">
    <location>
        <begin position="2787"/>
        <end position="2940"/>
    </location>
</feature>
<dbReference type="Gene3D" id="3.40.50.150">
    <property type="entry name" value="Vaccinia Virus protein VP39"/>
    <property type="match status" value="1"/>
</dbReference>
<dbReference type="PROSITE" id="PS50879">
    <property type="entry name" value="RNASE_H_1"/>
    <property type="match status" value="1"/>
</dbReference>
<keyword evidence="5" id="KW-0067">ATP-binding</keyword>
<dbReference type="Gene3D" id="3.30.420.10">
    <property type="entry name" value="Ribonuclease H-like superfamily/Ribonuclease H"/>
    <property type="match status" value="1"/>
</dbReference>
<evidence type="ECO:0000256" key="3">
    <source>
        <dbReference type="SAM" id="MobiDB-lite"/>
    </source>
</evidence>
<evidence type="ECO:0000313" key="6">
    <source>
        <dbReference type="Proteomes" id="UP001642464"/>
    </source>
</evidence>
<evidence type="ECO:0000313" key="5">
    <source>
        <dbReference type="EMBL" id="CAK9024463.1"/>
    </source>
</evidence>
<organism evidence="5 6">
    <name type="scientific">Durusdinium trenchii</name>
    <dbReference type="NCBI Taxonomy" id="1381693"/>
    <lineage>
        <taxon>Eukaryota</taxon>
        <taxon>Sar</taxon>
        <taxon>Alveolata</taxon>
        <taxon>Dinophyceae</taxon>
        <taxon>Suessiales</taxon>
        <taxon>Symbiodiniaceae</taxon>
        <taxon>Durusdinium</taxon>
    </lineage>
</organism>
<dbReference type="InterPro" id="IPR000477">
    <property type="entry name" value="RT_dom"/>
</dbReference>
<dbReference type="InterPro" id="IPR036691">
    <property type="entry name" value="Endo/exonu/phosph_ase_sf"/>
</dbReference>
<dbReference type="InterPro" id="IPR036397">
    <property type="entry name" value="RNaseH_sf"/>
</dbReference>
<keyword evidence="2" id="KW-0808">Transferase</keyword>
<dbReference type="InterPro" id="IPR012337">
    <property type="entry name" value="RNaseH-like_sf"/>
</dbReference>
<dbReference type="InterPro" id="IPR005135">
    <property type="entry name" value="Endo/exonuclease/phosphatase"/>
</dbReference>
<sequence length="3175" mass="353993">MEILFDGRLVPPPRVGSRFSSVFRLDTSGDDELLLFDLCGTSCSISGRPVGLAFPCAGYDLMVVQINPLQLLADDESWFSTGLSSQLPGFPRSIVDVCSGMGSMSLGPKFLGCDTIAYLEINQLALEHLRRNSSAHIVAGNVCLDADLKTLHQKIDGCHFALCSGFPCQPFSFQGLQGHQRDNRALVFWGTLRSILLLQPTCAWLECTPGAGADQGVQEGLQQLCALMRWQCQELIFDLADQWPMHRRRWWCALYPSSWTSLPLRPWTKLVPPIHIGHVLDSWGQWPMHHEEDLQLSAGELTAYSNIEFGSDVRLLHAQMTAPTVLHSYGCALSCCPCGCRDRPFSPTSLQAKGLRGAFVISEVHMNPRFLHPDELAILLSLLMGQDWAILPRSSLCLLGQCAAPLQSLWIFVQMLNAAAGTYPELHRLDPEAVIAGYKAELCRQVLDRFPFAEPPRPKVLRLLSDNGDEFWLLKRGTVTVSQLLQAEHISLGWGETVCCSTSLGQLARDEVINEEFPIQLWHHPKRQRRDPPTGLLVIGIEHNTSLFISCLAAGSFLFEALYEHQLQDVDFLVNEDGKIFGKDYRVWGTLRLKTITSVSFPRLGPLPICSRSTQAFGESICIDDGLAGDTVWRALTSLCSSSLQGNIADVVQLHPEILDRLRLGHIGWHHLSALRYMWHQSAGYALGCFSANGHWAVLCCRQDGDVLHGAYYDGLPNHLRSVAHGLLSHLAHLLRLQLGHFTSHCLVPQMHSTTCGTVALAHVSLLLGLQGAFTPEDIATWHRWLLHTQQQSDALIACGLEDPVISELATLLHSKGVPIGECKNRATAAITALHRGPVLNAMAAKNPWQKLKALASKPSTPFRFLTPAEMSDYIDQQSKMKHGTSYKEKKHKSAAHSSQAKPLELDPKQLRYLPSHFKDQDGDEVPQIDYSQVLSGARGLAICTRRDAQPFLDDFASISADALGLLLTSEVDKSEMGSAKIHNLRFPVTYVGTGEQILVNGALLLLGDLAINRHRSKGPDKDPDHERSVVIRLQAYRDELPLDWTTFIQSPLKQIIHLVLPLQTCEGQACGASCGRFHPAVDAADSAVIHEIWARRFCNLDSKTVTAENAECFCAFLRIAEPALIQVISTSIEGIYFEPREETGTGSHSDFHVVWLPPCSRQEAVHKLRTASTAISLVRFKTKFGIRVRTGDAEALHLKLRPNATFFAAKPAALYRAHPLPHGLDRKAMAKLLGDWGWKKARPLQPTRGSSIGGAWLIGADEEPPASVVTAFNQDVLLNLIPTKDTVVQPVPFFASKRTIQHAKSNSVPSTSKEVQAVDPWQSGPDPWKGYTPTVAPAPSSAGRKALDDVADKLRADIKAQVSKEVAQHASTSSATSSANDLQDWKSQTDARFQKLECGLQELGQQQQSMKQWCQDTAQKLQQVQSSLLSLRSDFAADVESKITTQFERFEALLVKKHRTDSEQSFARFYQLSAASLDACDLGSGTTLGFANWMVPSSAGQWAGATWEPEFASSCFSDFESFNSHWHRDVDAAVSALVRPLDSGWTNTWFRAFSRLGEAQNPGPHTSFCVGVTNPSGLRTKEEIILEHPVGILNVCETQLSHVTQASCRRRLTSLASEVGRFLRPRFGAPVVTRANSSWAGSWSGVAVLSDYPCRPVQLGWQHHEWASGRVLASQHFVGHRSLLNVAVYGYPQSPTWPLAKQKTEALLKVVTNEIVIGSSGPRVICGDMNSSTSSLATFDVWRSYGWQEAQEWAFQKWGQEIQMTCKGRTCVDHIWLSPEALALCQSVEVREVFAEHASVLAFLDVDLAPATLLRWPCPAELPLASVATTWPTVDVTPLPAQSADVDALFQQWATSFEDSFDGHVSTQPAGRLVPQQRGRFGATAPRLLPTTCHVHRPSRHGEVQLRNDRLGSVVSLWFKQLRRLQSYKQAIEAGKRTVAAITYRIELWSSILAAKGFSGSFRCWWREFGCLGDPEAPVALPSSPPGVDEALRIFLSFKSCFEACESWHLHQRLKQLKAKHDRTLHALFVDLKPPRKAQLDVLWQEQLYSVIGADSTTGQLHLDRPLDLGGSSSWAIDDENVSILSDGTDICTVVPFPSEPLSTVLVQHQTFSQLPDIHSELRDFWLPRWQNFEALSSDRWSRVVNFFQAYIPKIHFQVPELTIPVWRSALRRFGKRSARGVDGFSPAELLKMPDGWTQQLLDLLSRIELGDLAWPAAVRFGTVFSLAKRASAHLAGDFRPVVVFSVIYRCWSGIHARALLHQLEPYVNTESYGFLPSREAAQHWMALQGQVEVAVMLSEDLCGFSSDLSKAFEHIPRPQTMALSRHLQVPERVLLPWSSFLDTCERSFDVRGGLSPPLTSKVGMPEGDALSVFAMVQLDFSWHLYMRAFCPSVRSSSYVDNLGVRGASPFDLVQALFTTKNYFELWNLSLDDSKTYCWGTTKQVRAGLQIFPFGCKDTAAELGGSLSYTARHRVCHQRDRVQSLDEKWTRLRFSHATLLQKFRALPVCFWSQALHGSASCRMSVKLIQDLRTSALRALRLLRAGSNSMLQLTLCGVIAADPGYFQLQYTVHCFRRICTKMAQFFHDWSVFMQLFSGVLHQGPFSKLLEELNNVGWSLDLPWLWTHDNLCFDFLRMDADTLNELLEEAWLMHAARHVQGRKTMRDLQGLDRHLLHLHRRPLNALQLSRLGALQSGAFMDRARQSRFDLTKDGLCSTCSCPDTQEHWLVCPRHHEARTQAQLTEHTVDTSPLSLKLHILPSRNSHLCWLRNYFQHRPADYDLLAGPGGDAEHIFTDGSCFQHAFGGAQAAWAVLSATTGAPIATGHLQGVCQSVMRAEITAAHCALVWSAIHQVFIHLWIDNQTVANNILLLSRIHRVPSHWSHQDLWQKVLDTLDGQRQPPKVSWIPSHLEEELCSCPYESWFCHWNNKVDRLAVSCNEQRSELFYQMVNAANEYTNSTACRMSQLFSFYMHVAEETSSSASTEVVGNSEAASEVHFCSTECMAMSSLLPCQFSERLTAASLASVPNSFVLSLFQWFLAQEETAEGSYACSFLELVFMLVHDGADFPLRNPSTGCWEQMAYTLMPVRPTVATLLRYVRSSVKAGGELFDVGLISFSHENKVDLGIHFPCSGLFLRLCRSKVRAARRSVHAWTSTWPVRKAADLARPFPVTVHTD</sequence>
<dbReference type="Pfam" id="PF03372">
    <property type="entry name" value="Exo_endo_phos"/>
    <property type="match status" value="1"/>
</dbReference>
<name>A0ABP0KCD3_9DINO</name>
<feature type="compositionally biased region" description="Basic residues" evidence="3">
    <location>
        <begin position="880"/>
        <end position="895"/>
    </location>
</feature>
<comment type="caution">
    <text evidence="5">The sequence shown here is derived from an EMBL/GenBank/DDBJ whole genome shotgun (WGS) entry which is preliminary data.</text>
</comment>
<keyword evidence="6" id="KW-1185">Reference proteome</keyword>